<dbReference type="Pfam" id="PF03466">
    <property type="entry name" value="LysR_substrate"/>
    <property type="match status" value="1"/>
</dbReference>
<dbReference type="PANTHER" id="PTHR30537:SF31">
    <property type="entry name" value="TRANSCRIPTIONAL REGULATOR, LYSR FAMILY"/>
    <property type="match status" value="1"/>
</dbReference>
<evidence type="ECO:0000256" key="2">
    <source>
        <dbReference type="ARBA" id="ARBA00023015"/>
    </source>
</evidence>
<dbReference type="GO" id="GO:0043565">
    <property type="term" value="F:sequence-specific DNA binding"/>
    <property type="evidence" value="ECO:0007669"/>
    <property type="project" value="TreeGrafter"/>
</dbReference>
<dbReference type="PRINTS" id="PR00039">
    <property type="entry name" value="HTHLYSR"/>
</dbReference>
<dbReference type="InterPro" id="IPR005119">
    <property type="entry name" value="LysR_subst-bd"/>
</dbReference>
<organism evidence="6 7">
    <name type="scientific">Pararhodobacter aggregans</name>
    <dbReference type="NCBI Taxonomy" id="404875"/>
    <lineage>
        <taxon>Bacteria</taxon>
        <taxon>Pseudomonadati</taxon>
        <taxon>Pseudomonadota</taxon>
        <taxon>Alphaproteobacteria</taxon>
        <taxon>Rhodobacterales</taxon>
        <taxon>Paracoccaceae</taxon>
        <taxon>Pararhodobacter</taxon>
    </lineage>
</organism>
<dbReference type="Gene3D" id="3.40.190.290">
    <property type="match status" value="1"/>
</dbReference>
<sequence>MLGLDDMYLFRSIVDCNGLSGAARQLSIPRSTVSRRIADLEKRLGAQLFLRNAREFTLTNFGAECYTHCARMAVQADRVLAMAERARKTPVGTLHVVCPPVLAAMLLDGIAVEFAEASPEVRLHLEETASIYDPRTVRADLVIYPAFGDLPDSSLVARKLFTSPYQLVAHPDLLRARPIETPEDLKSVRCLGLGGRGSEWRWVLKRGREQVTHRFDPVFSSTLPTGLLQAVQRGFGVASLPVYLCAAELRAGRLAPVLPEWKPTPVKFYAIYPSSGSLTAATRNFLDLLVKRLPEVLRERPESLLFLG</sequence>
<keyword evidence="7" id="KW-1185">Reference proteome</keyword>
<dbReference type="SUPFAM" id="SSF53850">
    <property type="entry name" value="Periplasmic binding protein-like II"/>
    <property type="match status" value="1"/>
</dbReference>
<dbReference type="EMBL" id="QDDR01000007">
    <property type="protein sequence ID" value="PVE46825.1"/>
    <property type="molecule type" value="Genomic_DNA"/>
</dbReference>
<accession>A0A2T7UQ19</accession>
<comment type="caution">
    <text evidence="6">The sequence shown here is derived from an EMBL/GenBank/DDBJ whole genome shotgun (WGS) entry which is preliminary data.</text>
</comment>
<dbReference type="CDD" id="cd08422">
    <property type="entry name" value="PBP2_CrgA_like"/>
    <property type="match status" value="1"/>
</dbReference>
<dbReference type="Gene3D" id="1.10.10.10">
    <property type="entry name" value="Winged helix-like DNA-binding domain superfamily/Winged helix DNA-binding domain"/>
    <property type="match status" value="1"/>
</dbReference>
<name>A0A2T7UQ19_9RHOB</name>
<dbReference type="Proteomes" id="UP000244810">
    <property type="component" value="Unassembled WGS sequence"/>
</dbReference>
<evidence type="ECO:0000256" key="3">
    <source>
        <dbReference type="ARBA" id="ARBA00023125"/>
    </source>
</evidence>
<dbReference type="GO" id="GO:0006351">
    <property type="term" value="P:DNA-templated transcription"/>
    <property type="evidence" value="ECO:0007669"/>
    <property type="project" value="TreeGrafter"/>
</dbReference>
<dbReference type="SUPFAM" id="SSF46785">
    <property type="entry name" value="Winged helix' DNA-binding domain"/>
    <property type="match status" value="1"/>
</dbReference>
<dbReference type="PROSITE" id="PS50931">
    <property type="entry name" value="HTH_LYSR"/>
    <property type="match status" value="1"/>
</dbReference>
<feature type="domain" description="HTH lysR-type" evidence="5">
    <location>
        <begin position="2"/>
        <end position="59"/>
    </location>
</feature>
<dbReference type="GO" id="GO:0003700">
    <property type="term" value="F:DNA-binding transcription factor activity"/>
    <property type="evidence" value="ECO:0007669"/>
    <property type="project" value="InterPro"/>
</dbReference>
<gene>
    <name evidence="6" type="ORF">DDE23_14165</name>
</gene>
<reference evidence="6 7" key="1">
    <citation type="journal article" date="2011" name="Syst. Appl. Microbiol.">
        <title>Defluviimonas denitrificans gen. nov., sp. nov., and Pararhodobacter aggregans gen. nov., sp. nov., non-phototrophic Rhodobacteraceae from the biofilter of a marine aquaculture.</title>
        <authorList>
            <person name="Foesel B.U."/>
            <person name="Drake H.L."/>
            <person name="Schramm A."/>
        </authorList>
    </citation>
    <scope>NUCLEOTIDE SEQUENCE [LARGE SCALE GENOMIC DNA]</scope>
    <source>
        <strain evidence="6 7">D1-19</strain>
    </source>
</reference>
<dbReference type="InterPro" id="IPR000847">
    <property type="entry name" value="LysR_HTH_N"/>
</dbReference>
<protein>
    <submittedName>
        <fullName evidence="6">Transcriptional regulator</fullName>
    </submittedName>
</protein>
<dbReference type="Pfam" id="PF00126">
    <property type="entry name" value="HTH_1"/>
    <property type="match status" value="1"/>
</dbReference>
<evidence type="ECO:0000256" key="4">
    <source>
        <dbReference type="ARBA" id="ARBA00023163"/>
    </source>
</evidence>
<evidence type="ECO:0000256" key="1">
    <source>
        <dbReference type="ARBA" id="ARBA00009437"/>
    </source>
</evidence>
<keyword evidence="3" id="KW-0238">DNA-binding</keyword>
<dbReference type="AlphaFoldDB" id="A0A2T7UQ19"/>
<comment type="similarity">
    <text evidence="1">Belongs to the LysR transcriptional regulatory family.</text>
</comment>
<proteinExistence type="inferred from homology"/>
<dbReference type="OrthoDB" id="9812435at2"/>
<keyword evidence="2" id="KW-0805">Transcription regulation</keyword>
<dbReference type="InterPro" id="IPR036390">
    <property type="entry name" value="WH_DNA-bd_sf"/>
</dbReference>
<evidence type="ECO:0000313" key="6">
    <source>
        <dbReference type="EMBL" id="PVE46825.1"/>
    </source>
</evidence>
<keyword evidence="4" id="KW-0804">Transcription</keyword>
<evidence type="ECO:0000259" key="5">
    <source>
        <dbReference type="PROSITE" id="PS50931"/>
    </source>
</evidence>
<dbReference type="PANTHER" id="PTHR30537">
    <property type="entry name" value="HTH-TYPE TRANSCRIPTIONAL REGULATOR"/>
    <property type="match status" value="1"/>
</dbReference>
<dbReference type="InterPro" id="IPR058163">
    <property type="entry name" value="LysR-type_TF_proteobact-type"/>
</dbReference>
<evidence type="ECO:0000313" key="7">
    <source>
        <dbReference type="Proteomes" id="UP000244810"/>
    </source>
</evidence>
<dbReference type="InterPro" id="IPR036388">
    <property type="entry name" value="WH-like_DNA-bd_sf"/>
</dbReference>